<dbReference type="Gene3D" id="1.10.10.10">
    <property type="entry name" value="Winged helix-like DNA-binding domain superfamily/Winged helix DNA-binding domain"/>
    <property type="match status" value="1"/>
</dbReference>
<dbReference type="SUPFAM" id="SSF53067">
    <property type="entry name" value="Actin-like ATPase domain"/>
    <property type="match status" value="2"/>
</dbReference>
<dbReference type="Pfam" id="PF00480">
    <property type="entry name" value="ROK"/>
    <property type="match status" value="1"/>
</dbReference>
<dbReference type="RefSeq" id="WP_307269075.1">
    <property type="nucleotide sequence ID" value="NZ_JAUSVX010000001.1"/>
</dbReference>
<keyword evidence="1" id="KW-0418">Kinase</keyword>
<dbReference type="EMBL" id="JAUSVX010000001">
    <property type="protein sequence ID" value="MDQ0468248.1"/>
    <property type="molecule type" value="Genomic_DNA"/>
</dbReference>
<dbReference type="InterPro" id="IPR036388">
    <property type="entry name" value="WH-like_DNA-bd_sf"/>
</dbReference>
<dbReference type="Gene3D" id="3.30.420.40">
    <property type="match status" value="2"/>
</dbReference>
<organism evidence="1 2">
    <name type="scientific">Labrys wisconsinensis</name>
    <dbReference type="NCBI Taxonomy" id="425677"/>
    <lineage>
        <taxon>Bacteria</taxon>
        <taxon>Pseudomonadati</taxon>
        <taxon>Pseudomonadota</taxon>
        <taxon>Alphaproteobacteria</taxon>
        <taxon>Hyphomicrobiales</taxon>
        <taxon>Xanthobacteraceae</taxon>
        <taxon>Labrys</taxon>
    </lineage>
</organism>
<evidence type="ECO:0000313" key="1">
    <source>
        <dbReference type="EMBL" id="MDQ0468248.1"/>
    </source>
</evidence>
<dbReference type="GO" id="GO:0016301">
    <property type="term" value="F:kinase activity"/>
    <property type="evidence" value="ECO:0007669"/>
    <property type="project" value="UniProtKB-KW"/>
</dbReference>
<evidence type="ECO:0000313" key="2">
    <source>
        <dbReference type="Proteomes" id="UP001242480"/>
    </source>
</evidence>
<reference evidence="1 2" key="1">
    <citation type="submission" date="2023-07" db="EMBL/GenBank/DDBJ databases">
        <title>Genomic Encyclopedia of Type Strains, Phase IV (KMG-IV): sequencing the most valuable type-strain genomes for metagenomic binning, comparative biology and taxonomic classification.</title>
        <authorList>
            <person name="Goeker M."/>
        </authorList>
    </citation>
    <scope>NUCLEOTIDE SEQUENCE [LARGE SCALE GENOMIC DNA]</scope>
    <source>
        <strain evidence="1 2">DSM 19619</strain>
    </source>
</reference>
<proteinExistence type="predicted"/>
<dbReference type="InterPro" id="IPR000600">
    <property type="entry name" value="ROK"/>
</dbReference>
<keyword evidence="1" id="KW-0808">Transferase</keyword>
<comment type="caution">
    <text evidence="1">The sequence shown here is derived from an EMBL/GenBank/DDBJ whole genome shotgun (WGS) entry which is preliminary data.</text>
</comment>
<dbReference type="PANTHER" id="PTHR18964">
    <property type="entry name" value="ROK (REPRESSOR, ORF, KINASE) FAMILY"/>
    <property type="match status" value="1"/>
</dbReference>
<accession>A0ABU0J1W3</accession>
<name>A0ABU0J1W3_9HYPH</name>
<gene>
    <name evidence="1" type="ORF">QO011_001243</name>
</gene>
<dbReference type="PANTHER" id="PTHR18964:SF173">
    <property type="entry name" value="GLUCOKINASE"/>
    <property type="match status" value="1"/>
</dbReference>
<protein>
    <submittedName>
        <fullName evidence="1">NBD/HSP70 family sugar kinase</fullName>
    </submittedName>
</protein>
<dbReference type="Proteomes" id="UP001242480">
    <property type="component" value="Unassembled WGS sequence"/>
</dbReference>
<keyword evidence="2" id="KW-1185">Reference proteome</keyword>
<dbReference type="InterPro" id="IPR043129">
    <property type="entry name" value="ATPase_NBD"/>
</dbReference>
<sequence>MVDAFDSLSLILELIRSGQAVARPALQQASGLGRGIVAERVNLLLDRGLIAEGRLAQANGGRAARELQIRAEAGALLVAYGSLGGFVAGVADLSGHVLASECVACSFAEGPSALMGEIKAIWNRLRPQADIWGIGVGLPAHISFDEATLLDSPSLPTSWTSYHPRRDLSPAFGAQTWVDTDDNMLALGELRVDRTGIKGDFLYMFADLVLGAATVVDGKVYRGAQGAAGNIGHIHSEGADDLCRCGRRGCLEAAVGGEALIHKATMRARAGESARLMERIRDNGGLCVADLGEAAREGDAVAVSLLTEAGRRIGLTLASAVNLFNPSAILVGGSLAATSNLFLAALKTELYRQSLPFVSRDLAVVPATQDVNEMGLVGAAHMVLDQIFNAQSMARWLREGRSPAVLASHL</sequence>